<organism evidence="2 3">
    <name type="scientific">Vibrio gazogenes DSM 21264 = NBRC 103151</name>
    <dbReference type="NCBI Taxonomy" id="1123492"/>
    <lineage>
        <taxon>Bacteria</taxon>
        <taxon>Pseudomonadati</taxon>
        <taxon>Pseudomonadota</taxon>
        <taxon>Gammaproteobacteria</taxon>
        <taxon>Vibrionales</taxon>
        <taxon>Vibrionaceae</taxon>
        <taxon>Vibrio</taxon>
    </lineage>
</organism>
<dbReference type="AlphaFoldDB" id="A0A1M5EBX4"/>
<evidence type="ECO:0000313" key="3">
    <source>
        <dbReference type="Proteomes" id="UP000184159"/>
    </source>
</evidence>
<keyword evidence="3" id="KW-1185">Reference proteome</keyword>
<keyword evidence="1" id="KW-1133">Transmembrane helix</keyword>
<feature type="transmembrane region" description="Helical" evidence="1">
    <location>
        <begin position="12"/>
        <end position="30"/>
    </location>
</feature>
<keyword evidence="1" id="KW-0812">Transmembrane</keyword>
<gene>
    <name evidence="2" type="ORF">SAMN02745781_03133</name>
</gene>
<evidence type="ECO:0000313" key="2">
    <source>
        <dbReference type="EMBL" id="SHF76695.1"/>
    </source>
</evidence>
<sequence length="51" mass="5987">MHKKSFKNKYLIFIYIQKIPFIASIYIILLTSSPPLHVQLGYEKGEKFNVS</sequence>
<dbReference type="Proteomes" id="UP000184159">
    <property type="component" value="Unassembled WGS sequence"/>
</dbReference>
<protein>
    <submittedName>
        <fullName evidence="2">Uncharacterized protein</fullName>
    </submittedName>
</protein>
<evidence type="ECO:0000256" key="1">
    <source>
        <dbReference type="SAM" id="Phobius"/>
    </source>
</evidence>
<proteinExistence type="predicted"/>
<dbReference type="EMBL" id="FQUH01000016">
    <property type="protein sequence ID" value="SHF76695.1"/>
    <property type="molecule type" value="Genomic_DNA"/>
</dbReference>
<keyword evidence="1" id="KW-0472">Membrane</keyword>
<reference evidence="3" key="1">
    <citation type="submission" date="2016-11" db="EMBL/GenBank/DDBJ databases">
        <authorList>
            <person name="Varghese N."/>
            <person name="Submissions S."/>
        </authorList>
    </citation>
    <scope>NUCLEOTIDE SEQUENCE [LARGE SCALE GENOMIC DNA]</scope>
    <source>
        <strain evidence="3">DSM 21264</strain>
    </source>
</reference>
<name>A0A1M5EBX4_VIBGA</name>
<accession>A0A1M5EBX4</accession>